<protein>
    <recommendedName>
        <fullName evidence="3">BTB domain-containing protein</fullName>
    </recommendedName>
</protein>
<comment type="pathway">
    <text evidence="2">Protein modification; protein ubiquitination.</text>
</comment>
<evidence type="ECO:0000256" key="2">
    <source>
        <dbReference type="ARBA" id="ARBA00004906"/>
    </source>
</evidence>
<dbReference type="SMART" id="SM00225">
    <property type="entry name" value="BTB"/>
    <property type="match status" value="2"/>
</dbReference>
<dbReference type="InterPro" id="IPR008979">
    <property type="entry name" value="Galactose-bd-like_sf"/>
</dbReference>
<proteinExistence type="predicted"/>
<dbReference type="SMART" id="SM00875">
    <property type="entry name" value="BACK"/>
    <property type="match status" value="1"/>
</dbReference>
<dbReference type="Pfam" id="PF12248">
    <property type="entry name" value="Methyltransf_FA"/>
    <property type="match status" value="1"/>
</dbReference>
<dbReference type="AlphaFoldDB" id="A0ABD0VDF2"/>
<dbReference type="PANTHER" id="PTHR47457">
    <property type="entry name" value="OS05G0345500 PROTEIN"/>
    <property type="match status" value="1"/>
</dbReference>
<dbReference type="SUPFAM" id="SSF54695">
    <property type="entry name" value="POZ domain"/>
    <property type="match status" value="2"/>
</dbReference>
<dbReference type="Pfam" id="PF00754">
    <property type="entry name" value="F5_F8_type_C"/>
    <property type="match status" value="1"/>
</dbReference>
<organism evidence="4 5">
    <name type="scientific">Dendrobium thyrsiflorum</name>
    <name type="common">Pinecone-like raceme dendrobium</name>
    <name type="synonym">Orchid</name>
    <dbReference type="NCBI Taxonomy" id="117978"/>
    <lineage>
        <taxon>Eukaryota</taxon>
        <taxon>Viridiplantae</taxon>
        <taxon>Streptophyta</taxon>
        <taxon>Embryophyta</taxon>
        <taxon>Tracheophyta</taxon>
        <taxon>Spermatophyta</taxon>
        <taxon>Magnoliopsida</taxon>
        <taxon>Liliopsida</taxon>
        <taxon>Asparagales</taxon>
        <taxon>Orchidaceae</taxon>
        <taxon>Epidendroideae</taxon>
        <taxon>Malaxideae</taxon>
        <taxon>Dendrobiinae</taxon>
        <taxon>Dendrobium</taxon>
    </lineage>
</organism>
<evidence type="ECO:0000313" key="4">
    <source>
        <dbReference type="EMBL" id="KAL0920636.1"/>
    </source>
</evidence>
<dbReference type="PROSITE" id="PS50097">
    <property type="entry name" value="BTB"/>
    <property type="match status" value="2"/>
</dbReference>
<evidence type="ECO:0000259" key="3">
    <source>
        <dbReference type="PROSITE" id="PS50097"/>
    </source>
</evidence>
<keyword evidence="5" id="KW-1185">Reference proteome</keyword>
<dbReference type="Proteomes" id="UP001552299">
    <property type="component" value="Unassembled WGS sequence"/>
</dbReference>
<dbReference type="Gene3D" id="3.30.710.10">
    <property type="entry name" value="Potassium Channel Kv1.1, Chain A"/>
    <property type="match status" value="2"/>
</dbReference>
<name>A0ABD0VDF2_DENTH</name>
<dbReference type="InterPro" id="IPR011333">
    <property type="entry name" value="SKP1/BTB/POZ_sf"/>
</dbReference>
<dbReference type="InterPro" id="IPR011705">
    <property type="entry name" value="BACK"/>
</dbReference>
<dbReference type="Gene3D" id="2.60.120.260">
    <property type="entry name" value="Galactose-binding domain-like"/>
    <property type="match status" value="1"/>
</dbReference>
<evidence type="ECO:0000313" key="5">
    <source>
        <dbReference type="Proteomes" id="UP001552299"/>
    </source>
</evidence>
<gene>
    <name evidence="4" type="ORF">M5K25_009784</name>
</gene>
<sequence>MDLNKAANELTSQADLISPSACEPFHKYHGHVSYPELAEMSEKKQRFLTVAPFKCTWNEDLRFREAGRGCIAFEAFAQNDVTLVFREQVGSHNYHYKMDNSPNYTIILGSHRNRRLKIEVNGQTVVDIAGVGLCCSSSFQSYWISIYDGLISIGEGRYPFQNMVGQWLDSKPNFSVQYIGLSSWDKHVGYKNIIILPLTQHHASLWSQVGCKEYEVESGKEFAILDIDNDGLGKWELPNFLESWDFSDVMFIVGAERKIVPAHKVILNAYGDFSTNSSSENVINLPAKTYPVLHALLEYIYSGQTKVVESQFDSLRDLSVQFQVLSLIKRCNEISDRFKNKRKLFDSGMKVEILSSSCEVQQSGLFPLEEPAVVGKLKQFLANGEYSDVNIYVEGHGLVARSHKLILSMWSTPFAKMFTGGMVESKSADVTFRDVSSEAFSAMLHFMYSGELEIEKDKMDSLLIPLMLLADEFEIIFLQQECCKCLLECISEHRIYIATALCSLSFSIGALGKTVTGCCTGKKFFSGAKHPDLSRVGVVLLEEDHPSRLSCILQILWTRPQKILKKLLNVLTLTSHNLLQDTVCPILVAIASLPSCKVVEETCKRKISMHFDYCTTASTDFVQLDETTFRDILQHVDMTVTSEEKVLDAILMWSMQASEICGWLAVDELLNSLTPEQLFGKRLPSFDNLLPLVRFPLMPSHLLEKLEKSRLGEHILIFGQLVKEAVQHCSVGSKLIGKDQKSQHRRSSFKELQYMCDGDNNGVIYFSGTSYGEHQWINPVLAKKIAVTASSPTCRYTDPKALVSRVYQPTSFAGPRIEDGRSRTWWMVDIGQDHQLMCNYYTFRHDGSANFPRSWAFQGSMDGENWTNLRVHENDHTVCRPGQFASWPVLGPNSLLPFRFFRIILTAPTTGESNNWNLCICFIELYGYFH</sequence>
<dbReference type="SUPFAM" id="SSF49785">
    <property type="entry name" value="Galactose-binding domain-like"/>
    <property type="match status" value="1"/>
</dbReference>
<dbReference type="InterPro" id="IPR000421">
    <property type="entry name" value="FA58C"/>
</dbReference>
<dbReference type="Gene3D" id="1.25.40.420">
    <property type="match status" value="1"/>
</dbReference>
<evidence type="ECO:0000256" key="1">
    <source>
        <dbReference type="ARBA" id="ARBA00002668"/>
    </source>
</evidence>
<dbReference type="InterPro" id="IPR022041">
    <property type="entry name" value="Methyltransf_FA"/>
</dbReference>
<reference evidence="4 5" key="1">
    <citation type="journal article" date="2024" name="Plant Biotechnol. J.">
        <title>Dendrobium thyrsiflorum genome and its molecular insights into genes involved in important horticultural traits.</title>
        <authorList>
            <person name="Chen B."/>
            <person name="Wang J.Y."/>
            <person name="Zheng P.J."/>
            <person name="Li K.L."/>
            <person name="Liang Y.M."/>
            <person name="Chen X.F."/>
            <person name="Zhang C."/>
            <person name="Zhao X."/>
            <person name="He X."/>
            <person name="Zhang G.Q."/>
            <person name="Liu Z.J."/>
            <person name="Xu Q."/>
        </authorList>
    </citation>
    <scope>NUCLEOTIDE SEQUENCE [LARGE SCALE GENOMIC DNA]</scope>
    <source>
        <strain evidence="4">GZMU011</strain>
    </source>
</reference>
<dbReference type="PANTHER" id="PTHR47457:SF1">
    <property type="entry name" value="BTB DOMAIN-CONTAINING PROTEIN-RELATED"/>
    <property type="match status" value="1"/>
</dbReference>
<accession>A0ABD0VDF2</accession>
<dbReference type="Pfam" id="PF00651">
    <property type="entry name" value="BTB"/>
    <property type="match status" value="2"/>
</dbReference>
<feature type="domain" description="BTB" evidence="3">
    <location>
        <begin position="387"/>
        <end position="456"/>
    </location>
</feature>
<comment type="function">
    <text evidence="1">May act as a substrate-specific adapter of an E3 ubiquitin-protein ligase complex (CUL3-RBX1-BTB) which mediates the ubiquitination and subsequent proteasomal degradation of target proteins.</text>
</comment>
<dbReference type="Pfam" id="PF07707">
    <property type="entry name" value="BACK"/>
    <property type="match status" value="1"/>
</dbReference>
<dbReference type="EMBL" id="JANQDX010000008">
    <property type="protein sequence ID" value="KAL0920636.1"/>
    <property type="molecule type" value="Genomic_DNA"/>
</dbReference>
<dbReference type="InterPro" id="IPR000210">
    <property type="entry name" value="BTB/POZ_dom"/>
</dbReference>
<feature type="domain" description="BTB" evidence="3">
    <location>
        <begin position="247"/>
        <end position="309"/>
    </location>
</feature>
<comment type="caution">
    <text evidence="4">The sequence shown here is derived from an EMBL/GenBank/DDBJ whole genome shotgun (WGS) entry which is preliminary data.</text>
</comment>
<dbReference type="CDD" id="cd18186">
    <property type="entry name" value="BTB_POZ_ZBTB_KLHL-like"/>
    <property type="match status" value="1"/>
</dbReference>